<evidence type="ECO:0000313" key="3">
    <source>
        <dbReference type="Proteomes" id="UP000638648"/>
    </source>
</evidence>
<proteinExistence type="predicted"/>
<dbReference type="EMBL" id="JADBEM010000001">
    <property type="protein sequence ID" value="MBE1607919.1"/>
    <property type="molecule type" value="Genomic_DNA"/>
</dbReference>
<dbReference type="AlphaFoldDB" id="A0A927MX60"/>
<keyword evidence="2" id="KW-0808">Transferase</keyword>
<comment type="caution">
    <text evidence="2">The sequence shown here is derived from an EMBL/GenBank/DDBJ whole genome shotgun (WGS) entry which is preliminary data.</text>
</comment>
<evidence type="ECO:0000313" key="2">
    <source>
        <dbReference type="EMBL" id="MBE1607919.1"/>
    </source>
</evidence>
<keyword evidence="1" id="KW-0812">Transmembrane</keyword>
<keyword evidence="3" id="KW-1185">Reference proteome</keyword>
<accession>A0A927MX60</accession>
<dbReference type="Proteomes" id="UP000638648">
    <property type="component" value="Unassembled WGS sequence"/>
</dbReference>
<gene>
    <name evidence="2" type="ORF">HEB94_004767</name>
</gene>
<keyword evidence="1" id="KW-1133">Transmembrane helix</keyword>
<dbReference type="RefSeq" id="WP_192751789.1">
    <property type="nucleotide sequence ID" value="NZ_BAABJL010000040.1"/>
</dbReference>
<reference evidence="2" key="1">
    <citation type="submission" date="2020-10" db="EMBL/GenBank/DDBJ databases">
        <title>Sequencing the genomes of 1000 actinobacteria strains.</title>
        <authorList>
            <person name="Klenk H.-P."/>
        </authorList>
    </citation>
    <scope>NUCLEOTIDE SEQUENCE</scope>
    <source>
        <strain evidence="2">DSM 45354</strain>
    </source>
</reference>
<sequence>MSVNVTIDIDTVTFWVTVLLLAGSLVTAVWNIVLPFRSVFSSPIGDFARMASAVTSGLAFVLSVVLLVLGNQLWPLLVASAALQVVTVVWVLIPRPEHGPVIDF</sequence>
<protein>
    <submittedName>
        <fullName evidence="2">Phosphoglycerol transferase MdoB-like AlkP superfamily enzyme</fullName>
    </submittedName>
</protein>
<feature type="transmembrane region" description="Helical" evidence="1">
    <location>
        <begin position="46"/>
        <end position="67"/>
    </location>
</feature>
<feature type="transmembrane region" description="Helical" evidence="1">
    <location>
        <begin position="73"/>
        <end position="93"/>
    </location>
</feature>
<name>A0A927MX60_9ACTN</name>
<evidence type="ECO:0000256" key="1">
    <source>
        <dbReference type="SAM" id="Phobius"/>
    </source>
</evidence>
<keyword evidence="1" id="KW-0472">Membrane</keyword>
<dbReference type="GO" id="GO:0016740">
    <property type="term" value="F:transferase activity"/>
    <property type="evidence" value="ECO:0007669"/>
    <property type="project" value="UniProtKB-KW"/>
</dbReference>
<organism evidence="2 3">
    <name type="scientific">Actinopolymorpha pittospori</name>
    <dbReference type="NCBI Taxonomy" id="648752"/>
    <lineage>
        <taxon>Bacteria</taxon>
        <taxon>Bacillati</taxon>
        <taxon>Actinomycetota</taxon>
        <taxon>Actinomycetes</taxon>
        <taxon>Propionibacteriales</taxon>
        <taxon>Actinopolymorphaceae</taxon>
        <taxon>Actinopolymorpha</taxon>
    </lineage>
</organism>
<feature type="transmembrane region" description="Helical" evidence="1">
    <location>
        <begin position="12"/>
        <end position="34"/>
    </location>
</feature>